<gene>
    <name evidence="1" type="ORF">SAMN06295984_0550</name>
</gene>
<keyword evidence="2" id="KW-1185">Reference proteome</keyword>
<dbReference type="EMBL" id="FXWL01000001">
    <property type="protein sequence ID" value="SMQ61326.1"/>
    <property type="molecule type" value="Genomic_DNA"/>
</dbReference>
<protein>
    <submittedName>
        <fullName evidence="1">Uncharacterized protein</fullName>
    </submittedName>
</protein>
<reference evidence="2" key="1">
    <citation type="submission" date="2017-04" db="EMBL/GenBank/DDBJ databases">
        <authorList>
            <person name="Varghese N."/>
            <person name="Submissions S."/>
        </authorList>
    </citation>
    <scope>NUCLEOTIDE SEQUENCE [LARGE SCALE GENOMIC DNA]</scope>
    <source>
        <strain evidence="2">UI2</strain>
    </source>
</reference>
<dbReference type="Proteomes" id="UP000194469">
    <property type="component" value="Unassembled WGS sequence"/>
</dbReference>
<proteinExistence type="predicted"/>
<name>A0A1Y6EFU7_9SPHN</name>
<evidence type="ECO:0000313" key="1">
    <source>
        <dbReference type="EMBL" id="SMQ61326.1"/>
    </source>
</evidence>
<organism evidence="1 2">
    <name type="scientific">Sphingopyxis terrae subsp. ummariensis</name>
    <dbReference type="NCBI Taxonomy" id="429001"/>
    <lineage>
        <taxon>Bacteria</taxon>
        <taxon>Pseudomonadati</taxon>
        <taxon>Pseudomonadota</taxon>
        <taxon>Alphaproteobacteria</taxon>
        <taxon>Sphingomonadales</taxon>
        <taxon>Sphingomonadaceae</taxon>
        <taxon>Sphingopyxis</taxon>
    </lineage>
</organism>
<sequence>MAGDVGGPLSELLRNWSQFRKVLSSCKILEQKTEEVAEVDRKGDEGPNWLLGADPTVIKGTLFCEGSKKAKFAMMTRGGLVSFFGFEWFRDNG</sequence>
<accession>A0A1Y6EFU7</accession>
<dbReference type="AlphaFoldDB" id="A0A1Y6EFU7"/>
<evidence type="ECO:0000313" key="2">
    <source>
        <dbReference type="Proteomes" id="UP000194469"/>
    </source>
</evidence>